<keyword evidence="4" id="KW-1185">Reference proteome</keyword>
<feature type="chain" id="PRO_5005684492" description="Thiol:disulfide interchange protein DsbA" evidence="2">
    <location>
        <begin position="19"/>
        <end position="232"/>
    </location>
</feature>
<evidence type="ECO:0008006" key="5">
    <source>
        <dbReference type="Google" id="ProtNLM"/>
    </source>
</evidence>
<protein>
    <recommendedName>
        <fullName evidence="5">Thiol:disulfide interchange protein DsbA</fullName>
    </recommendedName>
</protein>
<keyword evidence="1 2" id="KW-0732">Signal</keyword>
<dbReference type="PATRIC" id="fig|1095749.3.peg.1120"/>
<organism evidence="3 4">
    <name type="scientific">Pasteurella bettyae CCUG 2042</name>
    <dbReference type="NCBI Taxonomy" id="1095749"/>
    <lineage>
        <taxon>Bacteria</taxon>
        <taxon>Pseudomonadati</taxon>
        <taxon>Pseudomonadota</taxon>
        <taxon>Gammaproteobacteria</taxon>
        <taxon>Pasteurellales</taxon>
        <taxon>Pasteurellaceae</taxon>
        <taxon>Pasteurella</taxon>
    </lineage>
</organism>
<reference evidence="3 4" key="1">
    <citation type="submission" date="2012-03" db="EMBL/GenBank/DDBJ databases">
        <authorList>
            <person name="Harkins D.M."/>
            <person name="Madupu R."/>
            <person name="Durkin A.S."/>
            <person name="Torralba M."/>
            <person name="Methe B."/>
            <person name="Sutton G.G."/>
            <person name="Nelson K.E."/>
        </authorList>
    </citation>
    <scope>NUCLEOTIDE SEQUENCE [LARGE SCALE GENOMIC DNA]</scope>
    <source>
        <strain evidence="3 4">CCUG 2042</strain>
    </source>
</reference>
<dbReference type="PANTHER" id="PTHR35891:SF2">
    <property type="entry name" value="THIOL:DISULFIDE INTERCHANGE PROTEIN DSBA"/>
    <property type="match status" value="1"/>
</dbReference>
<sequence>MKICRYLPMLLGVHSVFAQDNSVTPSMPQDISVAETRVAENQFEDGRDYFSYNSPIKGENPIDHKILIQSFFDYDCRVCVNTQDILELYSRINPNKVVIVEHPIATKETPYTARVYYSLKRLNHSDIADALLFETADPERYQALTNLDNLVAYLQEQQVDGQAFMDTYNSTEIQKQVNEAIYRTEKYGVFTYPFVVIQGRYVLTNSTLYNDDYTFAVLDYLVGKLSKNENLQ</sequence>
<name>I3DCN8_9PAST</name>
<dbReference type="eggNOG" id="COG1651">
    <property type="taxonomic scope" value="Bacteria"/>
</dbReference>
<dbReference type="AlphaFoldDB" id="I3DCN8"/>
<comment type="caution">
    <text evidence="3">The sequence shown here is derived from an EMBL/GenBank/DDBJ whole genome shotgun (WGS) entry which is preliminary data.</text>
</comment>
<gene>
    <name evidence="3" type="ORF">HMPREF1052_0920</name>
</gene>
<feature type="signal peptide" evidence="2">
    <location>
        <begin position="1"/>
        <end position="18"/>
    </location>
</feature>
<dbReference type="Gene3D" id="3.40.30.10">
    <property type="entry name" value="Glutaredoxin"/>
    <property type="match status" value="1"/>
</dbReference>
<dbReference type="InterPro" id="IPR050824">
    <property type="entry name" value="Thiol_disulfide_DsbA"/>
</dbReference>
<proteinExistence type="predicted"/>
<evidence type="ECO:0000256" key="1">
    <source>
        <dbReference type="ARBA" id="ARBA00022729"/>
    </source>
</evidence>
<dbReference type="OrthoDB" id="9784896at2"/>
<dbReference type="RefSeq" id="WP_005760652.1">
    <property type="nucleotide sequence ID" value="NZ_AJSX01000030.1"/>
</dbReference>
<dbReference type="CDD" id="cd03019">
    <property type="entry name" value="DsbA_DsbA"/>
    <property type="match status" value="1"/>
</dbReference>
<evidence type="ECO:0000313" key="4">
    <source>
        <dbReference type="Proteomes" id="UP000006457"/>
    </source>
</evidence>
<evidence type="ECO:0000256" key="2">
    <source>
        <dbReference type="SAM" id="SignalP"/>
    </source>
</evidence>
<dbReference type="PANTHER" id="PTHR35891">
    <property type="entry name" value="THIOL:DISULFIDE INTERCHANGE PROTEIN DSBA"/>
    <property type="match status" value="1"/>
</dbReference>
<dbReference type="Proteomes" id="UP000006457">
    <property type="component" value="Unassembled WGS sequence"/>
</dbReference>
<evidence type="ECO:0000313" key="3">
    <source>
        <dbReference type="EMBL" id="EIJ69481.1"/>
    </source>
</evidence>
<dbReference type="EMBL" id="AJSX01000030">
    <property type="protein sequence ID" value="EIJ69481.1"/>
    <property type="molecule type" value="Genomic_DNA"/>
</dbReference>
<accession>I3DCN8</accession>
<dbReference type="InterPro" id="IPR036249">
    <property type="entry name" value="Thioredoxin-like_sf"/>
</dbReference>
<dbReference type="SUPFAM" id="SSF52833">
    <property type="entry name" value="Thioredoxin-like"/>
    <property type="match status" value="1"/>
</dbReference>
<dbReference type="InterPro" id="IPR023205">
    <property type="entry name" value="DsbA/DsbL"/>
</dbReference>